<dbReference type="CDD" id="cd02000">
    <property type="entry name" value="TPP_E1_PDC_ADC_BCADC"/>
    <property type="match status" value="1"/>
</dbReference>
<gene>
    <name evidence="8 10" type="primary">pdhA</name>
    <name evidence="10" type="ORF">IPP15_02825</name>
</gene>
<comment type="caution">
    <text evidence="10">The sequence shown here is derived from an EMBL/GenBank/DDBJ whole genome shotgun (WGS) entry which is preliminary data.</text>
</comment>
<sequence length="345" mass="38680">MAQVKEKKTTLAANGSSNGLKTSTYHQWYETMLRIRRFEERALKMYSINKIRGFLHVYIGQEAIAAAITTALRPTDPIVTAYRQHGIALSRGVTSKACMAELFGKETGVNKGKGGSMHFFSKEHHYFGGNGIVGAQIPIGTGIAFAEKYRSTDNICLTMFGEGAARQGALHEAFNMAMLWKLPVLYICENNFYAMGTSVTRSSNVTDMYKLGLSYEMPSSAVDGMDVMKTHEALSEAAAYVRSGKGPYLLEIKTYRYRGHSVSDPAKYRSAEELENYKEKDPIDHLKAYIEEHKLLKISELEAIDKAILKEIDDAEAFAEDSKFPPASELYTDNYVQEDYPYIRD</sequence>
<dbReference type="GO" id="GO:0004739">
    <property type="term" value="F:pyruvate dehydrogenase (acetyl-transferring) activity"/>
    <property type="evidence" value="ECO:0007669"/>
    <property type="project" value="UniProtKB-UniRule"/>
</dbReference>
<dbReference type="NCBIfam" id="TIGR03182">
    <property type="entry name" value="PDH_E1_alph_y"/>
    <property type="match status" value="1"/>
</dbReference>
<keyword evidence="7 8" id="KW-0670">Pyruvate</keyword>
<keyword evidence="5 8" id="KW-0560">Oxidoreductase</keyword>
<evidence type="ECO:0000256" key="1">
    <source>
        <dbReference type="ARBA" id="ARBA00001964"/>
    </source>
</evidence>
<dbReference type="SUPFAM" id="SSF52518">
    <property type="entry name" value="Thiamin diphosphate-binding fold (THDP-binding)"/>
    <property type="match status" value="1"/>
</dbReference>
<dbReference type="InterPro" id="IPR001017">
    <property type="entry name" value="DH_E1"/>
</dbReference>
<evidence type="ECO:0000256" key="7">
    <source>
        <dbReference type="ARBA" id="ARBA00023317"/>
    </source>
</evidence>
<comment type="cofactor">
    <cofactor evidence="1 8">
        <name>thiamine diphosphate</name>
        <dbReference type="ChEBI" id="CHEBI:58937"/>
    </cofactor>
</comment>
<feature type="domain" description="Dehydrogenase E1 component" evidence="9">
    <location>
        <begin position="31"/>
        <end position="327"/>
    </location>
</feature>
<evidence type="ECO:0000256" key="5">
    <source>
        <dbReference type="ARBA" id="ARBA00023002"/>
    </source>
</evidence>
<dbReference type="InterPro" id="IPR029061">
    <property type="entry name" value="THDP-binding"/>
</dbReference>
<evidence type="ECO:0000256" key="6">
    <source>
        <dbReference type="ARBA" id="ARBA00023052"/>
    </source>
</evidence>
<dbReference type="Pfam" id="PF00676">
    <property type="entry name" value="E1_dh"/>
    <property type="match status" value="1"/>
</dbReference>
<keyword evidence="6 8" id="KW-0786">Thiamine pyrophosphate</keyword>
<dbReference type="InterPro" id="IPR050642">
    <property type="entry name" value="PDH_E1_Alpha_Subunit"/>
</dbReference>
<evidence type="ECO:0000259" key="9">
    <source>
        <dbReference type="Pfam" id="PF00676"/>
    </source>
</evidence>
<protein>
    <recommendedName>
        <fullName evidence="4 8">Pyruvate dehydrogenase E1 component subunit alpha</fullName>
        <ecNumber evidence="3 8">1.2.4.1</ecNumber>
    </recommendedName>
</protein>
<dbReference type="AlphaFoldDB" id="A0A9D7SST9"/>
<evidence type="ECO:0000313" key="10">
    <source>
        <dbReference type="EMBL" id="MBK9981353.1"/>
    </source>
</evidence>
<dbReference type="PANTHER" id="PTHR11516">
    <property type="entry name" value="PYRUVATE DEHYDROGENASE E1 COMPONENT, ALPHA SUBUNIT BACTERIAL AND ORGANELLAR"/>
    <property type="match status" value="1"/>
</dbReference>
<dbReference type="EC" id="1.2.4.1" evidence="3 8"/>
<evidence type="ECO:0000256" key="4">
    <source>
        <dbReference type="ARBA" id="ARBA00014159"/>
    </source>
</evidence>
<comment type="function">
    <text evidence="8">The pyruvate dehydrogenase complex catalyzes the overall conversion of pyruvate to acetyl-CoA and CO(2).</text>
</comment>
<accession>A0A9D7SST9</accession>
<dbReference type="Proteomes" id="UP000808337">
    <property type="component" value="Unassembled WGS sequence"/>
</dbReference>
<reference evidence="10 11" key="1">
    <citation type="submission" date="2020-10" db="EMBL/GenBank/DDBJ databases">
        <title>Connecting structure to function with the recovery of over 1000 high-quality activated sludge metagenome-assembled genomes encoding full-length rRNA genes using long-read sequencing.</title>
        <authorList>
            <person name="Singleton C.M."/>
            <person name="Petriglieri F."/>
            <person name="Kristensen J.M."/>
            <person name="Kirkegaard R.H."/>
            <person name="Michaelsen T.Y."/>
            <person name="Andersen M.H."/>
            <person name="Karst S.M."/>
            <person name="Dueholm M.S."/>
            <person name="Nielsen P.H."/>
            <person name="Albertsen M."/>
        </authorList>
    </citation>
    <scope>NUCLEOTIDE SEQUENCE [LARGE SCALE GENOMIC DNA]</scope>
    <source>
        <strain evidence="10">Ribe_18-Q3-R11-54_MAXAC.273</strain>
    </source>
</reference>
<dbReference type="InterPro" id="IPR017597">
    <property type="entry name" value="Pyrv_DH_E1_asu_subgrp-y"/>
</dbReference>
<dbReference type="FunFam" id="3.40.50.970:FF:000013">
    <property type="entry name" value="Pyruvate dehydrogenase E1 component subunit alpha"/>
    <property type="match status" value="1"/>
</dbReference>
<proteinExistence type="predicted"/>
<dbReference type="Gene3D" id="3.40.50.970">
    <property type="match status" value="1"/>
</dbReference>
<evidence type="ECO:0000256" key="2">
    <source>
        <dbReference type="ARBA" id="ARBA00011870"/>
    </source>
</evidence>
<evidence type="ECO:0000256" key="3">
    <source>
        <dbReference type="ARBA" id="ARBA00012281"/>
    </source>
</evidence>
<name>A0A9D7SST9_9BACT</name>
<dbReference type="GO" id="GO:0006086">
    <property type="term" value="P:pyruvate decarboxylation to acetyl-CoA"/>
    <property type="evidence" value="ECO:0007669"/>
    <property type="project" value="InterPro"/>
</dbReference>
<comment type="subunit">
    <text evidence="2 8">Heterodimer of an alpha and a beta chain.</text>
</comment>
<evidence type="ECO:0000256" key="8">
    <source>
        <dbReference type="RuleBase" id="RU361139"/>
    </source>
</evidence>
<dbReference type="PANTHER" id="PTHR11516:SF60">
    <property type="entry name" value="PYRUVATE DEHYDROGENASE E1 COMPONENT SUBUNIT ALPHA"/>
    <property type="match status" value="1"/>
</dbReference>
<organism evidence="10 11">
    <name type="scientific">Candidatus Opimibacter skivensis</name>
    <dbReference type="NCBI Taxonomy" id="2982028"/>
    <lineage>
        <taxon>Bacteria</taxon>
        <taxon>Pseudomonadati</taxon>
        <taxon>Bacteroidota</taxon>
        <taxon>Saprospiria</taxon>
        <taxon>Saprospirales</taxon>
        <taxon>Saprospiraceae</taxon>
        <taxon>Candidatus Opimibacter</taxon>
    </lineage>
</organism>
<comment type="catalytic activity">
    <reaction evidence="8">
        <text>N(6)-[(R)-lipoyl]-L-lysyl-[protein] + pyruvate + H(+) = N(6)-[(R)-S(8)-acetyldihydrolipoyl]-L-lysyl-[protein] + CO2</text>
        <dbReference type="Rhea" id="RHEA:19189"/>
        <dbReference type="Rhea" id="RHEA-COMP:10474"/>
        <dbReference type="Rhea" id="RHEA-COMP:10478"/>
        <dbReference type="ChEBI" id="CHEBI:15361"/>
        <dbReference type="ChEBI" id="CHEBI:15378"/>
        <dbReference type="ChEBI" id="CHEBI:16526"/>
        <dbReference type="ChEBI" id="CHEBI:83099"/>
        <dbReference type="ChEBI" id="CHEBI:83111"/>
        <dbReference type="EC" id="1.2.4.1"/>
    </reaction>
</comment>
<evidence type="ECO:0000313" key="11">
    <source>
        <dbReference type="Proteomes" id="UP000808337"/>
    </source>
</evidence>
<dbReference type="EMBL" id="JADKGY010000001">
    <property type="protein sequence ID" value="MBK9981353.1"/>
    <property type="molecule type" value="Genomic_DNA"/>
</dbReference>